<name>A0A0V0HA74_SOLCH</name>
<feature type="non-terminal residue" evidence="1">
    <location>
        <position position="1"/>
    </location>
</feature>
<dbReference type="EMBL" id="GEDG01022642">
    <property type="protein sequence ID" value="JAP17346.1"/>
    <property type="molecule type" value="Transcribed_RNA"/>
</dbReference>
<dbReference type="AlphaFoldDB" id="A0A0V0HA74"/>
<sequence>QNSIIKNISNKHTIPKVRSLENNYLQLKLKTRNLMKHRKFPSFNCLKQRNSRTELFKQLQTLKT</sequence>
<proteinExistence type="predicted"/>
<dbReference type="EMBL" id="GEDG01019983">
    <property type="protein sequence ID" value="JAP19493.1"/>
    <property type="molecule type" value="Transcribed_RNA"/>
</dbReference>
<organism evidence="1">
    <name type="scientific">Solanum chacoense</name>
    <name type="common">Chaco potato</name>
    <dbReference type="NCBI Taxonomy" id="4108"/>
    <lineage>
        <taxon>Eukaryota</taxon>
        <taxon>Viridiplantae</taxon>
        <taxon>Streptophyta</taxon>
        <taxon>Embryophyta</taxon>
        <taxon>Tracheophyta</taxon>
        <taxon>Spermatophyta</taxon>
        <taxon>Magnoliopsida</taxon>
        <taxon>eudicotyledons</taxon>
        <taxon>Gunneridae</taxon>
        <taxon>Pentapetalae</taxon>
        <taxon>asterids</taxon>
        <taxon>lamiids</taxon>
        <taxon>Solanales</taxon>
        <taxon>Solanaceae</taxon>
        <taxon>Solanoideae</taxon>
        <taxon>Solaneae</taxon>
        <taxon>Solanum</taxon>
    </lineage>
</organism>
<reference evidence="1" key="1">
    <citation type="submission" date="2015-12" db="EMBL/GenBank/DDBJ databases">
        <title>Gene expression during late stages of embryo sac development: a critical building block for successful pollen-pistil interactions.</title>
        <authorList>
            <person name="Liu Y."/>
            <person name="Joly V."/>
            <person name="Sabar M."/>
            <person name="Matton D.P."/>
        </authorList>
    </citation>
    <scope>NUCLEOTIDE SEQUENCE</scope>
</reference>
<evidence type="ECO:0000313" key="1">
    <source>
        <dbReference type="EMBL" id="JAP17346.1"/>
    </source>
</evidence>
<protein>
    <submittedName>
        <fullName evidence="1">Putative ovule protein</fullName>
    </submittedName>
</protein>
<accession>A0A0V0HA74</accession>